<dbReference type="CDD" id="cd00158">
    <property type="entry name" value="RHOD"/>
    <property type="match status" value="1"/>
</dbReference>
<evidence type="ECO:0000313" key="4">
    <source>
        <dbReference type="Proteomes" id="UP000216035"/>
    </source>
</evidence>
<dbReference type="EMBL" id="NOXX01000216">
    <property type="protein sequence ID" value="OYQ41995.1"/>
    <property type="molecule type" value="Genomic_DNA"/>
</dbReference>
<proteinExistence type="predicted"/>
<dbReference type="PROSITE" id="PS50206">
    <property type="entry name" value="RHODANESE_3"/>
    <property type="match status" value="1"/>
</dbReference>
<dbReference type="PANTHER" id="PTHR43031">
    <property type="entry name" value="FAD-DEPENDENT OXIDOREDUCTASE"/>
    <property type="match status" value="1"/>
</dbReference>
<comment type="caution">
    <text evidence="2">The sequence shown here is derived from an EMBL/GenBank/DDBJ whole genome shotgun (WGS) entry which is preliminary data.</text>
</comment>
<dbReference type="InterPro" id="IPR001763">
    <property type="entry name" value="Rhodanese-like_dom"/>
</dbReference>
<organism evidence="2 4">
    <name type="scientific">Flavobacterium aurantiibacter</name>
    <dbReference type="NCBI Taxonomy" id="2023067"/>
    <lineage>
        <taxon>Bacteria</taxon>
        <taxon>Pseudomonadati</taxon>
        <taxon>Bacteroidota</taxon>
        <taxon>Flavobacteriia</taxon>
        <taxon>Flavobacteriales</taxon>
        <taxon>Flavobacteriaceae</taxon>
        <taxon>Flavobacterium</taxon>
    </lineage>
</organism>
<dbReference type="EMBL" id="NOXX01000210">
    <property type="protein sequence ID" value="OYQ42885.1"/>
    <property type="molecule type" value="Genomic_DNA"/>
</dbReference>
<dbReference type="OrthoDB" id="9808735at2"/>
<feature type="domain" description="Rhodanese" evidence="1">
    <location>
        <begin position="16"/>
        <end position="104"/>
    </location>
</feature>
<dbReference type="InterPro" id="IPR050229">
    <property type="entry name" value="GlpE_sulfurtransferase"/>
</dbReference>
<dbReference type="SUPFAM" id="SSF52821">
    <property type="entry name" value="Rhodanese/Cell cycle control phosphatase"/>
    <property type="match status" value="1"/>
</dbReference>
<dbReference type="Proteomes" id="UP000216035">
    <property type="component" value="Unassembled WGS sequence"/>
</dbReference>
<protein>
    <submittedName>
        <fullName evidence="2">Rhodanese</fullName>
    </submittedName>
</protein>
<evidence type="ECO:0000259" key="1">
    <source>
        <dbReference type="PROSITE" id="PS50206"/>
    </source>
</evidence>
<dbReference type="AlphaFoldDB" id="A0A255ZMB2"/>
<dbReference type="Gene3D" id="3.40.250.10">
    <property type="entry name" value="Rhodanese-like domain"/>
    <property type="match status" value="1"/>
</dbReference>
<dbReference type="SMART" id="SM00450">
    <property type="entry name" value="RHOD"/>
    <property type="match status" value="1"/>
</dbReference>
<dbReference type="RefSeq" id="WP_094486897.1">
    <property type="nucleotide sequence ID" value="NZ_NOXX01000210.1"/>
</dbReference>
<dbReference type="Pfam" id="PF00581">
    <property type="entry name" value="Rhodanese"/>
    <property type="match status" value="1"/>
</dbReference>
<dbReference type="PANTHER" id="PTHR43031:SF16">
    <property type="entry name" value="OXIDOREDUCTASE"/>
    <property type="match status" value="1"/>
</dbReference>
<reference evidence="2 4" key="1">
    <citation type="submission" date="2017-07" db="EMBL/GenBank/DDBJ databases">
        <title>Flavobacterium cyanobacteriorum sp. nov., isolated from cyanobacterial aggregates in a eutrophic lake.</title>
        <authorList>
            <person name="Cai H."/>
        </authorList>
    </citation>
    <scope>NUCLEOTIDE SEQUENCE [LARGE SCALE GENOMIC DNA]</scope>
    <source>
        <strain evidence="2 4">TH167</strain>
    </source>
</reference>
<sequence>MVAHLNQSDWKAKLSESTNPQIIDVRTAEEVAEGYIPEMIHYDIYGGQEFISALESLDKTRPYFVYCKSGGRSAQACDIMQALGFTETYNLLGGFSSWTGPKEI</sequence>
<name>A0A255ZMB2_9FLAO</name>
<keyword evidence="4" id="KW-1185">Reference proteome</keyword>
<gene>
    <name evidence="3" type="ORF">CHX27_11345</name>
    <name evidence="2" type="ORF">CHX27_12580</name>
</gene>
<dbReference type="InterPro" id="IPR036873">
    <property type="entry name" value="Rhodanese-like_dom_sf"/>
</dbReference>
<evidence type="ECO:0000313" key="2">
    <source>
        <dbReference type="EMBL" id="OYQ41995.1"/>
    </source>
</evidence>
<evidence type="ECO:0000313" key="3">
    <source>
        <dbReference type="EMBL" id="OYQ42885.1"/>
    </source>
</evidence>
<accession>A0A255ZMB2</accession>